<feature type="chain" id="PRO_5017699413" evidence="2">
    <location>
        <begin position="23"/>
        <end position="443"/>
    </location>
</feature>
<gene>
    <name evidence="3" type="ORF">OP8BY_2496</name>
</gene>
<evidence type="ECO:0000256" key="1">
    <source>
        <dbReference type="SAM" id="Phobius"/>
    </source>
</evidence>
<dbReference type="AlphaFoldDB" id="A0A3E2BIW0"/>
<feature type="signal peptide" evidence="2">
    <location>
        <begin position="1"/>
        <end position="22"/>
    </location>
</feature>
<reference evidence="3 4" key="1">
    <citation type="submission" date="2018-08" db="EMBL/GenBank/DDBJ databases">
        <title>Genome analysis of the thermophilic bacterium of the candidate phylum Aminicenantes from deep subsurface aquifer revealed its physiology and ecological role.</title>
        <authorList>
            <person name="Kadnikov V.V."/>
            <person name="Mardanov A.V."/>
            <person name="Beletsky A.V."/>
            <person name="Karnachuk O.V."/>
            <person name="Ravin N.V."/>
        </authorList>
    </citation>
    <scope>NUCLEOTIDE SEQUENCE [LARGE SCALE GENOMIC DNA]</scope>
    <source>
        <strain evidence="3">BY38</strain>
    </source>
</reference>
<comment type="caution">
    <text evidence="3">The sequence shown here is derived from an EMBL/GenBank/DDBJ whole genome shotgun (WGS) entry which is preliminary data.</text>
</comment>
<keyword evidence="1" id="KW-0812">Transmembrane</keyword>
<evidence type="ECO:0000313" key="4">
    <source>
        <dbReference type="Proteomes" id="UP000257323"/>
    </source>
</evidence>
<name>A0A3E2BIW0_9BACT</name>
<feature type="transmembrane region" description="Helical" evidence="1">
    <location>
        <begin position="417"/>
        <end position="435"/>
    </location>
</feature>
<evidence type="ECO:0000256" key="2">
    <source>
        <dbReference type="SAM" id="SignalP"/>
    </source>
</evidence>
<feature type="transmembrane region" description="Helical" evidence="1">
    <location>
        <begin position="389"/>
        <end position="411"/>
    </location>
</feature>
<evidence type="ECO:0000313" key="3">
    <source>
        <dbReference type="EMBL" id="RFT14670.1"/>
    </source>
</evidence>
<sequence length="443" mass="49524">MDGVAAALASCLLLLAASGVDAQENQPGENLQARLLPEVEILLPENSPVKVNWILPPVEREALDMHLHDRWFSVDAEGFPWIGLDGRLLINPLKNYSAFFPQYFTNFVHLNNGALIIATEEDFGFIPAGQEVDYDPDTGYPVLGYQPLAWLPGEVDGSGEEMVSRTMYRGENCLYFVVRKTVPGEEYREKYEVFCFKPGSGQKSDQSDPDSYSAFPAYVPVYSSDETITAVTGNGEQTFIAHGQMVLLVTPGSTEPGVFYNHPTDVILALDYNSEAGLFYATNYSVGLMSKGAALEFMRVPYPRIFLRDNSLYVMLSEQAAVLQVENAGFLKQYNKTSRELVAVDGKKVSGGWFGFNFGLFSLVAIVLLLLLVLVDVLRHRFPGHVKTVWVLMVFLGYLSLFSWLIVFLYFGLAFRLSGFLVLIPFLVILVYLFSGRRQRIKD</sequence>
<feature type="transmembrane region" description="Helical" evidence="1">
    <location>
        <begin position="353"/>
        <end position="377"/>
    </location>
</feature>
<dbReference type="EMBL" id="QUAH01000024">
    <property type="protein sequence ID" value="RFT14670.1"/>
    <property type="molecule type" value="Genomic_DNA"/>
</dbReference>
<keyword evidence="1" id="KW-0472">Membrane</keyword>
<organism evidence="3 4">
    <name type="scientific">Candidatus Saccharicenans subterraneus</name>
    <dbReference type="NCBI Taxonomy" id="2508984"/>
    <lineage>
        <taxon>Bacteria</taxon>
        <taxon>Candidatus Aminicenantota</taxon>
        <taxon>Candidatus Aminicenantia</taxon>
        <taxon>Candidatus Aminicenantales</taxon>
        <taxon>Candidatus Saccharicenantaceae</taxon>
        <taxon>Candidatus Saccharicenans</taxon>
    </lineage>
</organism>
<proteinExistence type="predicted"/>
<keyword evidence="2" id="KW-0732">Signal</keyword>
<accession>A0A3E2BIW0</accession>
<protein>
    <submittedName>
        <fullName evidence="3">Ankyrin repeat protein</fullName>
    </submittedName>
</protein>
<dbReference type="Proteomes" id="UP000257323">
    <property type="component" value="Unassembled WGS sequence"/>
</dbReference>
<keyword evidence="1" id="KW-1133">Transmembrane helix</keyword>